<evidence type="ECO:0000256" key="13">
    <source>
        <dbReference type="SAM" id="MobiDB-lite"/>
    </source>
</evidence>
<accession>A0AAV7BJL7</accession>
<dbReference type="InterPro" id="IPR050525">
    <property type="entry name" value="ECM_Assembly_Org"/>
</dbReference>
<dbReference type="InterPro" id="IPR002223">
    <property type="entry name" value="Kunitz_BPTI"/>
</dbReference>
<evidence type="ECO:0000259" key="15">
    <source>
        <dbReference type="PROSITE" id="PS50234"/>
    </source>
</evidence>
<keyword evidence="5" id="KW-0677">Repeat</keyword>
<dbReference type="EMBL" id="WNYA01000005">
    <property type="protein sequence ID" value="KAG8572802.1"/>
    <property type="molecule type" value="Genomic_DNA"/>
</dbReference>
<dbReference type="PRINTS" id="PR00759">
    <property type="entry name" value="BASICPTASE"/>
</dbReference>
<feature type="domain" description="VWFA" evidence="15">
    <location>
        <begin position="442"/>
        <end position="613"/>
    </location>
</feature>
<comment type="subcellular location">
    <subcellularLocation>
        <location evidence="1">Secreted</location>
        <location evidence="1">Extracellular space</location>
        <location evidence="1">Extracellular matrix</location>
    </subcellularLocation>
</comment>
<dbReference type="SUPFAM" id="SSF57362">
    <property type="entry name" value="BPTI-like"/>
    <property type="match status" value="2"/>
</dbReference>
<evidence type="ECO:0000256" key="9">
    <source>
        <dbReference type="ARBA" id="ARBA00023180"/>
    </source>
</evidence>
<feature type="domain" description="VWFA" evidence="15">
    <location>
        <begin position="247"/>
        <end position="425"/>
    </location>
</feature>
<gene>
    <name evidence="17" type="ORF">GDO81_012168</name>
</gene>
<dbReference type="PRINTS" id="PR00453">
    <property type="entry name" value="VWFADOMAIN"/>
</dbReference>
<dbReference type="PANTHER" id="PTHR24020:SF86">
    <property type="entry name" value="COLLAGEN, TYPE VI, ALPHA 4"/>
    <property type="match status" value="1"/>
</dbReference>
<comment type="similarity">
    <text evidence="12">Belongs to the type VI collagen family.</text>
</comment>
<dbReference type="SUPFAM" id="SSF53300">
    <property type="entry name" value="vWA-like"/>
    <property type="match status" value="11"/>
</dbReference>
<dbReference type="Pfam" id="PF01391">
    <property type="entry name" value="Collagen"/>
    <property type="match status" value="3"/>
</dbReference>
<evidence type="ECO:0000256" key="5">
    <source>
        <dbReference type="ARBA" id="ARBA00022737"/>
    </source>
</evidence>
<dbReference type="CDD" id="cd01450">
    <property type="entry name" value="vWFA_subfamily_ECM"/>
    <property type="match status" value="3"/>
</dbReference>
<evidence type="ECO:0000256" key="7">
    <source>
        <dbReference type="ARBA" id="ARBA00023119"/>
    </source>
</evidence>
<evidence type="ECO:0000256" key="12">
    <source>
        <dbReference type="ARBA" id="ARBA00044000"/>
    </source>
</evidence>
<dbReference type="PANTHER" id="PTHR24020">
    <property type="entry name" value="COLLAGEN ALPHA"/>
    <property type="match status" value="1"/>
</dbReference>
<keyword evidence="6" id="KW-0130">Cell adhesion</keyword>
<feature type="domain" description="VWFA" evidence="15">
    <location>
        <begin position="2377"/>
        <end position="2578"/>
    </location>
</feature>
<evidence type="ECO:0000313" key="18">
    <source>
        <dbReference type="Proteomes" id="UP000824782"/>
    </source>
</evidence>
<feature type="compositionally biased region" description="Low complexity" evidence="13">
    <location>
        <begin position="2114"/>
        <end position="2134"/>
    </location>
</feature>
<feature type="domain" description="VWFA" evidence="15">
    <location>
        <begin position="44"/>
        <end position="218"/>
    </location>
</feature>
<feature type="domain" description="VWFA" evidence="15">
    <location>
        <begin position="1035"/>
        <end position="1208"/>
    </location>
</feature>
<feature type="compositionally biased region" description="Low complexity" evidence="13">
    <location>
        <begin position="2010"/>
        <end position="2037"/>
    </location>
</feature>
<dbReference type="FunFam" id="3.40.50.410:FF:000001">
    <property type="entry name" value="Collagen, type XII, alpha 1"/>
    <property type="match status" value="1"/>
</dbReference>
<dbReference type="FunFam" id="4.10.410.10:FF:000020">
    <property type="entry name" value="Collagen, type VI, alpha 3"/>
    <property type="match status" value="2"/>
</dbReference>
<dbReference type="GO" id="GO:0007155">
    <property type="term" value="P:cell adhesion"/>
    <property type="evidence" value="ECO:0007669"/>
    <property type="project" value="UniProtKB-KW"/>
</dbReference>
<evidence type="ECO:0000256" key="3">
    <source>
        <dbReference type="ARBA" id="ARBA00022530"/>
    </source>
</evidence>
<feature type="signal peptide" evidence="14">
    <location>
        <begin position="1"/>
        <end position="32"/>
    </location>
</feature>
<feature type="domain" description="VWFA" evidence="15">
    <location>
        <begin position="849"/>
        <end position="1023"/>
    </location>
</feature>
<name>A0AAV7BJL7_ENGPU</name>
<dbReference type="Pfam" id="PF00092">
    <property type="entry name" value="VWA"/>
    <property type="match status" value="10"/>
</dbReference>
<feature type="domain" description="VWFA" evidence="15">
    <location>
        <begin position="1413"/>
        <end position="1584"/>
    </location>
</feature>
<dbReference type="FunFam" id="3.40.50.410:FF:000003">
    <property type="entry name" value="Collagen type VI alpha 3 chain"/>
    <property type="match status" value="2"/>
</dbReference>
<dbReference type="GO" id="GO:0004867">
    <property type="term" value="F:serine-type endopeptidase inhibitor activity"/>
    <property type="evidence" value="ECO:0007669"/>
    <property type="project" value="InterPro"/>
</dbReference>
<keyword evidence="3" id="KW-0272">Extracellular matrix</keyword>
<keyword evidence="2" id="KW-0964">Secreted</keyword>
<dbReference type="InterPro" id="IPR036465">
    <property type="entry name" value="vWFA_dom_sf"/>
</dbReference>
<comment type="caution">
    <text evidence="17">The sequence shown here is derived from an EMBL/GenBank/DDBJ whole genome shotgun (WGS) entry which is preliminary data.</text>
</comment>
<evidence type="ECO:0008006" key="19">
    <source>
        <dbReference type="Google" id="ProtNLM"/>
    </source>
</evidence>
<feature type="chain" id="PRO_5043955837" description="Collagen alpha-6(VI) chain" evidence="14">
    <location>
        <begin position="33"/>
        <end position="2789"/>
    </location>
</feature>
<dbReference type="FunFam" id="3.40.50.410:FF:000004">
    <property type="entry name" value="collagen alpha-6(VI) chain"/>
    <property type="match status" value="5"/>
</dbReference>
<dbReference type="InterPro" id="IPR036880">
    <property type="entry name" value="Kunitz_BPTI_sf"/>
</dbReference>
<dbReference type="InterPro" id="IPR008160">
    <property type="entry name" value="Collagen"/>
</dbReference>
<evidence type="ECO:0000256" key="1">
    <source>
        <dbReference type="ARBA" id="ARBA00004498"/>
    </source>
</evidence>
<dbReference type="CDD" id="cd01472">
    <property type="entry name" value="vWA_collagen"/>
    <property type="match status" value="3"/>
</dbReference>
<feature type="compositionally biased region" description="Low complexity" evidence="13">
    <location>
        <begin position="1819"/>
        <end position="1831"/>
    </location>
</feature>
<evidence type="ECO:0000256" key="10">
    <source>
        <dbReference type="ARBA" id="ARBA00023278"/>
    </source>
</evidence>
<dbReference type="SMART" id="SM00327">
    <property type="entry name" value="VWA"/>
    <property type="match status" value="11"/>
</dbReference>
<feature type="compositionally biased region" description="Low complexity" evidence="13">
    <location>
        <begin position="1961"/>
        <end position="1974"/>
    </location>
</feature>
<organism evidence="17 18">
    <name type="scientific">Engystomops pustulosus</name>
    <name type="common">Tungara frog</name>
    <name type="synonym">Physalaemus pustulosus</name>
    <dbReference type="NCBI Taxonomy" id="76066"/>
    <lineage>
        <taxon>Eukaryota</taxon>
        <taxon>Metazoa</taxon>
        <taxon>Chordata</taxon>
        <taxon>Craniata</taxon>
        <taxon>Vertebrata</taxon>
        <taxon>Euteleostomi</taxon>
        <taxon>Amphibia</taxon>
        <taxon>Batrachia</taxon>
        <taxon>Anura</taxon>
        <taxon>Neobatrachia</taxon>
        <taxon>Hyloidea</taxon>
        <taxon>Leptodactylidae</taxon>
        <taxon>Leiuperinae</taxon>
        <taxon>Engystomops</taxon>
    </lineage>
</organism>
<feature type="domain" description="BPTI/Kunitz inhibitor" evidence="16">
    <location>
        <begin position="2737"/>
        <end position="2787"/>
    </location>
</feature>
<evidence type="ECO:0000256" key="6">
    <source>
        <dbReference type="ARBA" id="ARBA00022889"/>
    </source>
</evidence>
<evidence type="ECO:0000256" key="8">
    <source>
        <dbReference type="ARBA" id="ARBA00023157"/>
    </source>
</evidence>
<feature type="domain" description="VWFA" evidence="15">
    <location>
        <begin position="1222"/>
        <end position="1395"/>
    </location>
</feature>
<keyword evidence="8" id="KW-1015">Disulfide bond</keyword>
<evidence type="ECO:0000259" key="16">
    <source>
        <dbReference type="PROSITE" id="PS50279"/>
    </source>
</evidence>
<dbReference type="PROSITE" id="PS50279">
    <property type="entry name" value="BPTI_KUNITZ_2"/>
    <property type="match status" value="2"/>
</dbReference>
<dbReference type="PROSITE" id="PS00280">
    <property type="entry name" value="BPTI_KUNITZ_1"/>
    <property type="match status" value="1"/>
</dbReference>
<evidence type="ECO:0000256" key="4">
    <source>
        <dbReference type="ARBA" id="ARBA00022729"/>
    </source>
</evidence>
<keyword evidence="10" id="KW-0379">Hydroxylation</keyword>
<evidence type="ECO:0000256" key="14">
    <source>
        <dbReference type="SAM" id="SignalP"/>
    </source>
</evidence>
<dbReference type="CDD" id="cd22630">
    <property type="entry name" value="Kunitz_collagen_alpha6_VI"/>
    <property type="match status" value="1"/>
</dbReference>
<dbReference type="FunFam" id="3.40.50.410:FF:000016">
    <property type="entry name" value="Collagen type VI alpha 3 chain"/>
    <property type="match status" value="1"/>
</dbReference>
<evidence type="ECO:0000256" key="2">
    <source>
        <dbReference type="ARBA" id="ARBA00022525"/>
    </source>
</evidence>
<dbReference type="Proteomes" id="UP000824782">
    <property type="component" value="Unassembled WGS sequence"/>
</dbReference>
<sequence length="2789" mass="306955">MIENKRYFNKMEAWKTILFALLLGQRFQDTRSQKTVCKEANVADIVFLVDGSWSIGTDNFKSMQDFLYTLINGFDVGQDNIRIGLIQYSDEPRTEFFLNSYDTKEDVLQYIQNLKYKGGGTKTGQSLQFMLDNHFTESAGGRAKDGVPQIAVVITDGQSQDNIKEPATRVKDLGITLYAIGIKEALLTELNEIASDPDDRHVYNVADFTALQGISQNMLQVLCTTVEEATRKIGNIAQGCRKANQADIVFLLESSNQISEDSFENVKDFLYGLVSSLDVGIDKVRIGLAQYSDETNRVFLLNEYSLKSEILEKIQSLSYKDGNTYTGRALQDVNNTYFTESAGSRAAENVAQLLVLVTYGQSSDEMKEPARELKSRGITLYVTGPNIKDIAKLKEVASKPTRKFFHSIDNFDATEDVTKSLLHNICSIIITNIKAFSKRYADVVFLVDSSSSIGSSVFQQIKLFISRIIGQLDIGIDKYRVGLAQFSGAAQTEFLLKTYNTKQEVLDHVKTVSFRGGPLNTGKALEYLRTTFFVEEGGSRINQGTPQFAVVITSAKSEDLVTIYAEELKRIGVTTISIGIRNSEMKELQEIATEPFVFRLKDLQELRKTQQDVVNIVLQQKMLQFAPKAVVPAVCSSAIVADIVFLIDESSSIGDVNFQLTRVFLHKVINALDIGLNKVRVGLVLYSDHPNLEFKLNTFNEKYEILDYITKLPYRGGTAHTGEALRFLRKELFSQGNGGRADLGVQQIAVVMTNGQSADEFRKPAAKLRRSGVEVFAVGFQKADKKDLKIIASHPPRKHVTNVDSFLQLPNIELKLKKRLCNQIISHSFAAPALIRTLKDGCTDTEEADIYFLVDGSGSIYPEDFDDMKTFMIELTSMFQIGSDRVRFGVVQYSDSPQIQFTINQYTNQRGLKAAIQQIDQLGGGTNTGQALQSMKSLFVTAESQRPHKVPQSLIIITDGKSQDQVADAAADLRSGGINIFAIGVKEAVQEELVNIAGSKDKTFFVDNFDSLNLIKNDLVRDLCTPEACKEMKADILFLIDSSASIEPPDFKKMKEFMDSFVKQADIGPDKVQVGLIQFSSETQEEFPLNRYKRKDELQSAISGIQQMQQGTMTGAALQEALPYFNAANGGRPHVQQYLIIITDGESQDEVSQPAAAIRKNGVNIYAIGVLNANNTQLLEIAGQQDRVYFEDNFDALAFLNKIIIFEICNPKDSCKKTEVADIIFLVDASISITVSQFKIMQRFMEAVVNDSMVGKEYVRFGAVTYSTAPEEQFALNAYSTKPEVRKALHDIKRTKGLTYTATALEYTQGRFDPAYGGRANVNDIIILITDGGTSPPDKPKLDTVPQALRNKGITIFAVGVGAAKKDELEKISGSKDRWFLVQDYNALEGLHANITQVVCDQSKKDCAYEQIDIVFLIDGSASIKPSDFEISKSFMKKIVDSLTIGQDKVRVGVAQYSEYPQKEFFLNEHFSSSSVNLNIDNIVQLKQNTYTGKALKFVKQFFDPVNGSRKNQNVYQYLIVMTDGESHDTVYEEAAELRNNGVTIFSVGIGIKNSFELVQIAGTPQNVFMVENFEVLDSIRGQIVSQVCEPKDEPVLDCKIDITVAVDYSRRSRPSTASQLQQKLNHYLPDLMKHVSTLSNLSCASGSQINISFSFAVPRLDGSFAFDSDFENYNEDILRKFITAQSTSDTFFNLRFLEALWTKFKTSATQRAKVIIIFSDGLDENVETLKVTAESLRNRGLDGLLLIALEGSQNLNELQEIEFGRGFSYHQPLSIGIYDLPSVMLKEIDTVAERKCCNIICKCLGQDGLRGPPGPPGLKGRPGLKGSQGHPGEEGGMGERGPRGSNGTRGETGCQGPRGAKGGRGFRGDRGDDGDNAIDGVPGEQGNHGEPGLPGEAGSQGPGGRRGPRGEPGERGEPGLRGDPGVPGINSNIQGPKGQKGNLGRQGEPGNDGREGEPGDNGPQGPQGRRGPPGTKGDQGIRGAPGFPGDRGIQGIQGPKGLPGPPGPQGQQGLPGPQGIAGAVGPPGAPGNAGPRGQKGEPGDPGEKGDTGAPGRRGLPGIDGADGYGSPGLKGEKGHIGFPGYPGPQGDDGDPGKSGDSGPKGVRGRRGNAGLPGSSGEPGERGPPGARGLKGPQGAASFTTCELVNFTRENCPCFSGSSACPTYPSEVVFALDTSQDVPSGAFQRMKDIIISLVEKMEISESNCPRGARVAIVTYTNQVKHLIRFSEFKKKSLLLEAIRNIPPERTSAERNIGEAMRVVARNIFKRVRHGVLLRKIAVFFANGKSQDAASISTAVLELSAHNIAPAVIAFSDVPNVKKAFAADESRRSQLFVWKRPQDQRLEVISHCTLCYDKCNPDEECELDPTPATEIDMDIVFIIDSSRTVRSDDFLKAKDFVSSVLDHLVVSPQPKAQGTGARVALIQQAKPNFIPNRNVSPVKAEFGLDSYNDRILMKRHIEEVVTQLEGPSALGYSIQWAIENIFRKASNARRHKVIFTVLNSKTSVWDREKLKEISRKAKCEKFTFFVLAFGRDIDHRELSELSSHPQDQHALHLLTMSKPELLYAERFTHAFINLLNHELNTYPSPAFQGECEGRGDSVFSLTESVTYEELEIETTESTAEYAERELEEYSYEEGLESNDDLNTAEGTFVKTVDEVITRDVAANCLLDVSHGTSCRDVQRMWYYVRDIDACSQFWYGGCDGNGNRFSTENECLQACSSKRQGKNDGFQIRNKDICSLKQEEGECQDYILKWWYNSYLNECVQFWYGGCGGNKNRFETQEQCEAACLS</sequence>
<reference evidence="17" key="1">
    <citation type="thesis" date="2020" institute="ProQuest LLC" country="789 East Eisenhower Parkway, Ann Arbor, MI, USA">
        <title>Comparative Genomics and Chromosome Evolution.</title>
        <authorList>
            <person name="Mudd A.B."/>
        </authorList>
    </citation>
    <scope>NUCLEOTIDE SEQUENCE</scope>
    <source>
        <strain evidence="17">237g6f4</strain>
        <tissue evidence="17">Blood</tissue>
    </source>
</reference>
<dbReference type="InterPro" id="IPR002035">
    <property type="entry name" value="VWF_A"/>
</dbReference>
<evidence type="ECO:0000313" key="17">
    <source>
        <dbReference type="EMBL" id="KAG8572802.1"/>
    </source>
</evidence>
<feature type="domain" description="VWFA" evidence="15">
    <location>
        <begin position="2171"/>
        <end position="2316"/>
    </location>
</feature>
<keyword evidence="9" id="KW-0325">Glycoprotein</keyword>
<keyword evidence="18" id="KW-1185">Reference proteome</keyword>
<dbReference type="CDD" id="cd22635">
    <property type="entry name" value="Kunitz_papilin"/>
    <property type="match status" value="1"/>
</dbReference>
<proteinExistence type="inferred from homology"/>
<feature type="domain" description="BPTI/Kunitz inhibitor" evidence="16">
    <location>
        <begin position="2667"/>
        <end position="2718"/>
    </location>
</feature>
<dbReference type="Gene3D" id="3.40.50.410">
    <property type="entry name" value="von Willebrand factor, type A domain"/>
    <property type="match status" value="10"/>
</dbReference>
<evidence type="ECO:0000256" key="11">
    <source>
        <dbReference type="ARBA" id="ARBA00043858"/>
    </source>
</evidence>
<comment type="function">
    <text evidence="11">Collagen VI acts as a cell-binding protein.</text>
</comment>
<keyword evidence="4 14" id="KW-0732">Signal</keyword>
<feature type="compositionally biased region" description="Basic and acidic residues" evidence="13">
    <location>
        <begin position="2039"/>
        <end position="2051"/>
    </location>
</feature>
<dbReference type="SMART" id="SM00131">
    <property type="entry name" value="KU"/>
    <property type="match status" value="2"/>
</dbReference>
<dbReference type="FunFam" id="3.40.50.410:FF:000021">
    <property type="entry name" value="Collagen, type VI, alpha 3"/>
    <property type="match status" value="1"/>
</dbReference>
<dbReference type="Gene3D" id="4.10.410.10">
    <property type="entry name" value="Pancreatic trypsin inhibitor Kunitz domain"/>
    <property type="match status" value="2"/>
</dbReference>
<dbReference type="InterPro" id="IPR020901">
    <property type="entry name" value="Prtase_inh_Kunz-CS"/>
</dbReference>
<feature type="region of interest" description="Disordered" evidence="13">
    <location>
        <begin position="1811"/>
        <end position="2139"/>
    </location>
</feature>
<protein>
    <recommendedName>
        <fullName evidence="19">Collagen alpha-6(VI) chain</fullName>
    </recommendedName>
</protein>
<feature type="compositionally biased region" description="Basic and acidic residues" evidence="13">
    <location>
        <begin position="1909"/>
        <end position="1921"/>
    </location>
</feature>
<keyword evidence="7" id="KW-0176">Collagen</keyword>
<dbReference type="PROSITE" id="PS50234">
    <property type="entry name" value="VWFA"/>
    <property type="match status" value="10"/>
</dbReference>
<dbReference type="GO" id="GO:0005589">
    <property type="term" value="C:collagen type VI trimer"/>
    <property type="evidence" value="ECO:0007669"/>
    <property type="project" value="UniProtKB-ARBA"/>
</dbReference>
<feature type="domain" description="VWFA" evidence="15">
    <location>
        <begin position="642"/>
        <end position="820"/>
    </location>
</feature>
<dbReference type="Pfam" id="PF00014">
    <property type="entry name" value="Kunitz_BPTI"/>
    <property type="match status" value="2"/>
</dbReference>